<feature type="region of interest" description="Disordered" evidence="1">
    <location>
        <begin position="110"/>
        <end position="190"/>
    </location>
</feature>
<evidence type="ECO:0000256" key="1">
    <source>
        <dbReference type="SAM" id="MobiDB-lite"/>
    </source>
</evidence>
<feature type="compositionally biased region" description="Basic and acidic residues" evidence="1">
    <location>
        <begin position="110"/>
        <end position="141"/>
    </location>
</feature>
<dbReference type="PANTHER" id="PTHR45725">
    <property type="entry name" value="FORMIN HOMOLOGY 2 FAMILY MEMBER"/>
    <property type="match status" value="1"/>
</dbReference>
<feature type="compositionally biased region" description="Polar residues" evidence="1">
    <location>
        <begin position="161"/>
        <end position="175"/>
    </location>
</feature>
<dbReference type="SMART" id="SM00498">
    <property type="entry name" value="FH2"/>
    <property type="match status" value="1"/>
</dbReference>
<name>C5K6N4_PERM5</name>
<dbReference type="InterPro" id="IPR015425">
    <property type="entry name" value="FH2_Formin"/>
</dbReference>
<keyword evidence="4" id="KW-1185">Reference proteome</keyword>
<dbReference type="InParanoid" id="C5K6N4"/>
<dbReference type="EMBL" id="GG670888">
    <property type="protein sequence ID" value="EER19954.1"/>
    <property type="molecule type" value="Genomic_DNA"/>
</dbReference>
<evidence type="ECO:0000313" key="3">
    <source>
        <dbReference type="EMBL" id="EER19954.1"/>
    </source>
</evidence>
<dbReference type="PANTHER" id="PTHR45725:SF1">
    <property type="entry name" value="DISHEVELLED ASSOCIATED ACTIVATOR OF MORPHOGENESIS, ISOFORM D"/>
    <property type="match status" value="1"/>
</dbReference>
<reference evidence="3 4" key="1">
    <citation type="submission" date="2008-07" db="EMBL/GenBank/DDBJ databases">
        <authorList>
            <person name="El-Sayed N."/>
            <person name="Caler E."/>
            <person name="Inman J."/>
            <person name="Amedeo P."/>
            <person name="Hass B."/>
            <person name="Wortman J."/>
        </authorList>
    </citation>
    <scope>NUCLEOTIDE SEQUENCE [LARGE SCALE GENOMIC DNA]</scope>
    <source>
        <strain evidence="4">ATCC 50983 / TXsc</strain>
    </source>
</reference>
<dbReference type="PROSITE" id="PS51444">
    <property type="entry name" value="FH2"/>
    <property type="match status" value="1"/>
</dbReference>
<dbReference type="RefSeq" id="XP_002788158.1">
    <property type="nucleotide sequence ID" value="XM_002788112.1"/>
</dbReference>
<evidence type="ECO:0000259" key="2">
    <source>
        <dbReference type="PROSITE" id="PS51444"/>
    </source>
</evidence>
<dbReference type="SUPFAM" id="SSF101447">
    <property type="entry name" value="Formin homology 2 domain (FH2 domain)"/>
    <property type="match status" value="1"/>
</dbReference>
<sequence length="491" mass="55819">MIIIDRFLPPASDLFLEVEEMILDATEEYRLETCILAAENTYAVVDSDEMAGSMTLDMTQAFVGDGEGEVIELSREDVDVSGLRIDEIPQEFKMTLFLNKWTVEDQERFEERKRKRAEDEAVARGEHLERMRSLSASREDGSPQSRRRVEGASPMGRRGSDCSTATLTREPSTVQKPRGDGTSLIQSETTNEGFATVDMLEKLSSILPTPEEAEMLRAYHGDLTLLRPIERRLLPLALMKRPQFRIKAMITFLTFPDQLSGVRRSIAVLQEAADQVRSSNKLRRLLFLVLKFGNFVNHGSTDLTTRGYTLESLLKLMEFKSTNVPGVTMLHYVACRLMEGEKGDQLDPMKLVEELSLVVTATGESTEVIVSTLTSLERDMQMFQREAVQQASQYSEEALGRLESFTREASDKVNGVKVEWAACEEALKELRRFFGEDPRRCSVEDFFGTVKAFLDTYKRACGDIRRNPKKFQQLIYLHGHRFIAWDGEKML</sequence>
<dbReference type="Proteomes" id="UP000007800">
    <property type="component" value="Unassembled WGS sequence"/>
</dbReference>
<dbReference type="Gene3D" id="1.20.58.2220">
    <property type="entry name" value="Formin, FH2 domain"/>
    <property type="match status" value="1"/>
</dbReference>
<organism evidence="4">
    <name type="scientific">Perkinsus marinus (strain ATCC 50983 / TXsc)</name>
    <dbReference type="NCBI Taxonomy" id="423536"/>
    <lineage>
        <taxon>Eukaryota</taxon>
        <taxon>Sar</taxon>
        <taxon>Alveolata</taxon>
        <taxon>Perkinsozoa</taxon>
        <taxon>Perkinsea</taxon>
        <taxon>Perkinsida</taxon>
        <taxon>Perkinsidae</taxon>
        <taxon>Perkinsus</taxon>
    </lineage>
</organism>
<feature type="domain" description="FH2" evidence="2">
    <location>
        <begin position="86"/>
        <end position="483"/>
    </location>
</feature>
<dbReference type="Pfam" id="PF02181">
    <property type="entry name" value="FH2"/>
    <property type="match status" value="1"/>
</dbReference>
<dbReference type="AlphaFoldDB" id="C5K6N4"/>
<dbReference type="InterPro" id="IPR051425">
    <property type="entry name" value="Formin_Homology"/>
</dbReference>
<dbReference type="OrthoDB" id="1668162at2759"/>
<gene>
    <name evidence="3" type="ORF">Pmar_PMAR006850</name>
</gene>
<dbReference type="InterPro" id="IPR042201">
    <property type="entry name" value="FH2_Formin_sf"/>
</dbReference>
<proteinExistence type="predicted"/>
<evidence type="ECO:0000313" key="4">
    <source>
        <dbReference type="Proteomes" id="UP000007800"/>
    </source>
</evidence>
<protein>
    <recommendedName>
        <fullName evidence="2">FH2 domain-containing protein</fullName>
    </recommendedName>
</protein>
<accession>C5K6N4</accession>
<dbReference type="GeneID" id="9058618"/>